<dbReference type="EMBL" id="SDAM02000063">
    <property type="protein sequence ID" value="KAH6832819.1"/>
    <property type="molecule type" value="Genomic_DNA"/>
</dbReference>
<accession>A0AAD4JGE8</accession>
<evidence type="ECO:0000256" key="1">
    <source>
        <dbReference type="ARBA" id="ARBA00010582"/>
    </source>
</evidence>
<name>A0AAD4JGE8_PERFH</name>
<keyword evidence="4" id="KW-1185">Reference proteome</keyword>
<dbReference type="Proteomes" id="UP001190926">
    <property type="component" value="Unassembled WGS sequence"/>
</dbReference>
<evidence type="ECO:0000256" key="2">
    <source>
        <dbReference type="SAM" id="SignalP"/>
    </source>
</evidence>
<keyword evidence="2" id="KW-0732">Signal</keyword>
<reference evidence="3 4" key="1">
    <citation type="journal article" date="2021" name="Nat. Commun.">
        <title>Incipient diploidization of the medicinal plant Perilla within 10,000 years.</title>
        <authorList>
            <person name="Zhang Y."/>
            <person name="Shen Q."/>
            <person name="Leng L."/>
            <person name="Zhang D."/>
            <person name="Chen S."/>
            <person name="Shi Y."/>
            <person name="Ning Z."/>
            <person name="Chen S."/>
        </authorList>
    </citation>
    <scope>NUCLEOTIDE SEQUENCE [LARGE SCALE GENOMIC DNA]</scope>
    <source>
        <strain evidence="4">cv. PC099</strain>
    </source>
</reference>
<dbReference type="InterPro" id="IPR003854">
    <property type="entry name" value="GASA"/>
</dbReference>
<dbReference type="PANTHER" id="PTHR23201:SF141">
    <property type="entry name" value="GIBBERELLIN-REGULATED PROTEIN 10"/>
    <property type="match status" value="1"/>
</dbReference>
<comment type="caution">
    <text evidence="3">The sequence shown here is derived from an EMBL/GenBank/DDBJ whole genome shotgun (WGS) entry which is preliminary data.</text>
</comment>
<feature type="chain" id="PRO_5042010950" evidence="2">
    <location>
        <begin position="26"/>
        <end position="99"/>
    </location>
</feature>
<organism evidence="3 4">
    <name type="scientific">Perilla frutescens var. hirtella</name>
    <name type="common">Perilla citriodora</name>
    <name type="synonym">Perilla setoyensis</name>
    <dbReference type="NCBI Taxonomy" id="608512"/>
    <lineage>
        <taxon>Eukaryota</taxon>
        <taxon>Viridiplantae</taxon>
        <taxon>Streptophyta</taxon>
        <taxon>Embryophyta</taxon>
        <taxon>Tracheophyta</taxon>
        <taxon>Spermatophyta</taxon>
        <taxon>Magnoliopsida</taxon>
        <taxon>eudicotyledons</taxon>
        <taxon>Gunneridae</taxon>
        <taxon>Pentapetalae</taxon>
        <taxon>asterids</taxon>
        <taxon>lamiids</taxon>
        <taxon>Lamiales</taxon>
        <taxon>Lamiaceae</taxon>
        <taxon>Nepetoideae</taxon>
        <taxon>Elsholtzieae</taxon>
        <taxon>Perilla</taxon>
    </lineage>
</organism>
<evidence type="ECO:0000313" key="3">
    <source>
        <dbReference type="EMBL" id="KAH6832819.1"/>
    </source>
</evidence>
<sequence length="99" mass="10523">MKVAAGAFLFLCLLLSSSLVKTSAAAELNDKGPATDLSPFCKGKCEVRCSSAGRKERCMEYCGICCSKCNCVPSGTVGNKDECPCYRDLKNSKGKPKCP</sequence>
<feature type="signal peptide" evidence="2">
    <location>
        <begin position="1"/>
        <end position="25"/>
    </location>
</feature>
<dbReference type="PANTHER" id="PTHR23201">
    <property type="entry name" value="EXTENSIN, PROLINE-RICH PROTEIN"/>
    <property type="match status" value="1"/>
</dbReference>
<dbReference type="AlphaFoldDB" id="A0AAD4JGE8"/>
<dbReference type="Pfam" id="PF02704">
    <property type="entry name" value="GASA"/>
    <property type="match status" value="1"/>
</dbReference>
<comment type="similarity">
    <text evidence="1">Belongs to the GASA family.</text>
</comment>
<gene>
    <name evidence="3" type="ORF">C2S53_006066</name>
</gene>
<evidence type="ECO:0000313" key="4">
    <source>
        <dbReference type="Proteomes" id="UP001190926"/>
    </source>
</evidence>
<protein>
    <submittedName>
        <fullName evidence="3">Gibberellin-regulated family protein</fullName>
    </submittedName>
</protein>
<proteinExistence type="inferred from homology"/>